<dbReference type="AlphaFoldDB" id="A0A7N2M616"/>
<evidence type="ECO:0000313" key="3">
    <source>
        <dbReference type="Proteomes" id="UP000594261"/>
    </source>
</evidence>
<keyword evidence="1" id="KW-0175">Coiled coil</keyword>
<dbReference type="EnsemblPlants" id="QL07p037125:mrna">
    <property type="protein sequence ID" value="QL07p037125:mrna"/>
    <property type="gene ID" value="QL07p037125"/>
</dbReference>
<sequence>MNVGHHSLEDRFHRARWVPNTFPSCNIASELRSRVSRSNTYPLKERPEHEEKFKKRVQEAIKYVSTIDDFDELVDLHTLAQMTTKFNKEMYAKIKMKKNEPLSAIGQRKLKITDKEKEKEMVERVSSTLAPDLDEGDKGKEKVGFSVWEDAGVAMDRASELLTPGEMKEISSIPSHEMVLGETMHITTQYLANEEKAVMANSKVEALEAEASGLRKDLIAAMNSNNVSKE</sequence>
<dbReference type="InParanoid" id="A0A7N2M616"/>
<feature type="coiled-coil region" evidence="1">
    <location>
        <begin position="197"/>
        <end position="224"/>
    </location>
</feature>
<dbReference type="EMBL" id="LRBV02000007">
    <property type="status" value="NOT_ANNOTATED_CDS"/>
    <property type="molecule type" value="Genomic_DNA"/>
</dbReference>
<name>A0A7N2M616_QUELO</name>
<organism evidence="2 3">
    <name type="scientific">Quercus lobata</name>
    <name type="common">Valley oak</name>
    <dbReference type="NCBI Taxonomy" id="97700"/>
    <lineage>
        <taxon>Eukaryota</taxon>
        <taxon>Viridiplantae</taxon>
        <taxon>Streptophyta</taxon>
        <taxon>Embryophyta</taxon>
        <taxon>Tracheophyta</taxon>
        <taxon>Spermatophyta</taxon>
        <taxon>Magnoliopsida</taxon>
        <taxon>eudicotyledons</taxon>
        <taxon>Gunneridae</taxon>
        <taxon>Pentapetalae</taxon>
        <taxon>rosids</taxon>
        <taxon>fabids</taxon>
        <taxon>Fagales</taxon>
        <taxon>Fagaceae</taxon>
        <taxon>Quercus</taxon>
    </lineage>
</organism>
<reference evidence="2" key="2">
    <citation type="submission" date="2021-01" db="UniProtKB">
        <authorList>
            <consortium name="EnsemblPlants"/>
        </authorList>
    </citation>
    <scope>IDENTIFICATION</scope>
</reference>
<evidence type="ECO:0000313" key="2">
    <source>
        <dbReference type="EnsemblPlants" id="QL07p037125:mrna"/>
    </source>
</evidence>
<protein>
    <submittedName>
        <fullName evidence="2">Uncharacterized protein</fullName>
    </submittedName>
</protein>
<evidence type="ECO:0000256" key="1">
    <source>
        <dbReference type="SAM" id="Coils"/>
    </source>
</evidence>
<keyword evidence="3" id="KW-1185">Reference proteome</keyword>
<reference evidence="2 3" key="1">
    <citation type="journal article" date="2016" name="G3 (Bethesda)">
        <title>First Draft Assembly and Annotation of the Genome of a California Endemic Oak Quercus lobata Nee (Fagaceae).</title>
        <authorList>
            <person name="Sork V.L."/>
            <person name="Fitz-Gibbon S.T."/>
            <person name="Puiu D."/>
            <person name="Crepeau M."/>
            <person name="Gugger P.F."/>
            <person name="Sherman R."/>
            <person name="Stevens K."/>
            <person name="Langley C.H."/>
            <person name="Pellegrini M."/>
            <person name="Salzberg S.L."/>
        </authorList>
    </citation>
    <scope>NUCLEOTIDE SEQUENCE [LARGE SCALE GENOMIC DNA]</scope>
    <source>
        <strain evidence="2 3">cv. SW786</strain>
    </source>
</reference>
<proteinExistence type="predicted"/>
<accession>A0A7N2M616</accession>
<dbReference type="Gramene" id="QL07p037125:mrna">
    <property type="protein sequence ID" value="QL07p037125:mrna"/>
    <property type="gene ID" value="QL07p037125"/>
</dbReference>
<dbReference type="Proteomes" id="UP000594261">
    <property type="component" value="Chromosome 7"/>
</dbReference>